<keyword evidence="1" id="KW-0812">Transmembrane</keyword>
<dbReference type="AlphaFoldDB" id="A0A1I0RHT6"/>
<keyword evidence="1" id="KW-1133">Transmembrane helix</keyword>
<keyword evidence="3" id="KW-1185">Reference proteome</keyword>
<dbReference type="EMBL" id="FOIR01000004">
    <property type="protein sequence ID" value="SEW40459.1"/>
    <property type="molecule type" value="Genomic_DNA"/>
</dbReference>
<organism evidence="2 3">
    <name type="scientific">Roseivirga pacifica</name>
    <dbReference type="NCBI Taxonomy" id="1267423"/>
    <lineage>
        <taxon>Bacteria</taxon>
        <taxon>Pseudomonadati</taxon>
        <taxon>Bacteroidota</taxon>
        <taxon>Cytophagia</taxon>
        <taxon>Cytophagales</taxon>
        <taxon>Roseivirgaceae</taxon>
        <taxon>Roseivirga</taxon>
    </lineage>
</organism>
<dbReference type="InterPro" id="IPR029058">
    <property type="entry name" value="AB_hydrolase_fold"/>
</dbReference>
<dbReference type="OrthoDB" id="9808543at2"/>
<evidence type="ECO:0000313" key="3">
    <source>
        <dbReference type="Proteomes" id="UP000199437"/>
    </source>
</evidence>
<protein>
    <submittedName>
        <fullName evidence="2">Chlorophyllase enzyme</fullName>
    </submittedName>
</protein>
<proteinExistence type="predicted"/>
<dbReference type="PANTHER" id="PTHR33428:SF14">
    <property type="entry name" value="CARBOXYLESTERASE TYPE B DOMAIN-CONTAINING PROTEIN"/>
    <property type="match status" value="1"/>
</dbReference>
<dbReference type="PANTHER" id="PTHR33428">
    <property type="entry name" value="CHLOROPHYLLASE-2, CHLOROPLASTIC"/>
    <property type="match status" value="1"/>
</dbReference>
<dbReference type="GeneID" id="99988264"/>
<feature type="transmembrane region" description="Helical" evidence="1">
    <location>
        <begin position="21"/>
        <end position="45"/>
    </location>
</feature>
<feature type="transmembrane region" description="Helical" evidence="1">
    <location>
        <begin position="51"/>
        <end position="73"/>
    </location>
</feature>
<gene>
    <name evidence="2" type="ORF">SAMN05216290_3594</name>
</gene>
<sequence length="735" mass="82763">MWHFFRQIKEENQLLKENNHPFLKGIFWGLFLLTLVIMGMAGYFFRTGLSPLLQATVYVVIGTIAFPIFRWLGTVVHHIVKAIPSTLASLVLALIGITILAGYMRFSWPGSIYNITLIYAALSFSLVFGSLYAMVKAKQGKVLYIVPLLVGLALAYFPLQKVVDSGYDPYPVSFNDVIPNQLADLSLTDPSQNGNYQVEYFTYGSGTDERRPEFGPDVNYKTETVNGLPLLPEWKGKRKKWRERYWGFGIDEAPINGRVWMPEGDGPFPLILVVHGNHGMEHHSDPGYAYLGQHLASRGYITVSVDENFINGTWSGDFRGREMPIRAWLLLKHLQQWRSWNNGTSELAGKADLDNVILMGHSRGGEAVSIAAAYNKLSHFPDDATVEFDFNFGIRGLVAIAPTDIRYFRRIELEDINYLSLQGTYDADEASFFGLRQAKRVSFSDSTNYFSAGVWIHKGNHGQFNSIWGSRDFGVPYGWFLNTGALIDGQEQRQAAKVFIGAFADRVLKQDSTYEEIFKRPALAKSWLPETVYLSNYMKAGDNILVDYEEDINVTTGTNGQSISSNELLVWREENLSMRGGDSQSTDAVIIGWNSDSVATTPYYEIQFEDSVLFRPTDELLFTLGRAKDETIEVADTTNINFSINLSLGDSIPTSVVLNDYKKLAPALKIKYMKLDQLNGSFGNEWELNMETVAIPMYGIISEERFLKSIKLTFDKSTKGVIALDDIGVRRNPDF</sequence>
<dbReference type="Gene3D" id="3.40.50.1820">
    <property type="entry name" value="alpha/beta hydrolase"/>
    <property type="match status" value="1"/>
</dbReference>
<feature type="transmembrane region" description="Helical" evidence="1">
    <location>
        <begin position="85"/>
        <end position="106"/>
    </location>
</feature>
<evidence type="ECO:0000256" key="1">
    <source>
        <dbReference type="SAM" id="Phobius"/>
    </source>
</evidence>
<accession>A0A1I0RHT6</accession>
<dbReference type="STRING" id="1267423.SAMN05216290_3594"/>
<name>A0A1I0RHT6_9BACT</name>
<feature type="transmembrane region" description="Helical" evidence="1">
    <location>
        <begin position="142"/>
        <end position="159"/>
    </location>
</feature>
<dbReference type="Pfam" id="PF07224">
    <property type="entry name" value="Chlorophyllase"/>
    <property type="match status" value="1"/>
</dbReference>
<evidence type="ECO:0000313" key="2">
    <source>
        <dbReference type="EMBL" id="SEW40459.1"/>
    </source>
</evidence>
<keyword evidence="1" id="KW-0472">Membrane</keyword>
<reference evidence="3" key="1">
    <citation type="submission" date="2016-10" db="EMBL/GenBank/DDBJ databases">
        <authorList>
            <person name="Varghese N."/>
            <person name="Submissions S."/>
        </authorList>
    </citation>
    <scope>NUCLEOTIDE SEQUENCE [LARGE SCALE GENOMIC DNA]</scope>
    <source>
        <strain evidence="3">CGMCC 1.12402</strain>
    </source>
</reference>
<feature type="transmembrane region" description="Helical" evidence="1">
    <location>
        <begin position="112"/>
        <end position="135"/>
    </location>
</feature>
<dbReference type="RefSeq" id="WP_090260437.1">
    <property type="nucleotide sequence ID" value="NZ_FOIR01000004.1"/>
</dbReference>
<dbReference type="SUPFAM" id="SSF53474">
    <property type="entry name" value="alpha/beta-Hydrolases"/>
    <property type="match status" value="1"/>
</dbReference>
<dbReference type="InterPro" id="IPR017395">
    <property type="entry name" value="Chlorophyllase-like"/>
</dbReference>
<dbReference type="Proteomes" id="UP000199437">
    <property type="component" value="Unassembled WGS sequence"/>
</dbReference>